<dbReference type="EMBL" id="BIXY01000001">
    <property type="protein sequence ID" value="GCF06616.1"/>
    <property type="molecule type" value="Genomic_DNA"/>
</dbReference>
<reference evidence="1 2" key="1">
    <citation type="submission" date="2019-01" db="EMBL/GenBank/DDBJ databases">
        <title>Draft genome sequence of Dictyobacter sp. Uno17.</title>
        <authorList>
            <person name="Wang C.M."/>
            <person name="Zheng Y."/>
            <person name="Sakai Y."/>
            <person name="Abe K."/>
            <person name="Yokota A."/>
            <person name="Yabe S."/>
        </authorList>
    </citation>
    <scope>NUCLEOTIDE SEQUENCE [LARGE SCALE GENOMIC DNA]</scope>
    <source>
        <strain evidence="1 2">Uno17</strain>
    </source>
</reference>
<dbReference type="Proteomes" id="UP000322530">
    <property type="component" value="Unassembled WGS sequence"/>
</dbReference>
<protein>
    <recommendedName>
        <fullName evidence="3">HD domain-containing protein</fullName>
    </recommendedName>
</protein>
<gene>
    <name evidence="1" type="ORF">KDI_01800</name>
</gene>
<organism evidence="1 2">
    <name type="scientific">Dictyobacter arantiisoli</name>
    <dbReference type="NCBI Taxonomy" id="2014874"/>
    <lineage>
        <taxon>Bacteria</taxon>
        <taxon>Bacillati</taxon>
        <taxon>Chloroflexota</taxon>
        <taxon>Ktedonobacteria</taxon>
        <taxon>Ktedonobacterales</taxon>
        <taxon>Dictyobacteraceae</taxon>
        <taxon>Dictyobacter</taxon>
    </lineage>
</organism>
<proteinExistence type="predicted"/>
<accession>A0A5A5T5Z1</accession>
<dbReference type="SUPFAM" id="SSF109604">
    <property type="entry name" value="HD-domain/PDEase-like"/>
    <property type="match status" value="1"/>
</dbReference>
<evidence type="ECO:0008006" key="3">
    <source>
        <dbReference type="Google" id="ProtNLM"/>
    </source>
</evidence>
<sequence>MVLPFTLETPLEERIAADPEWQAGVTWGEPRPGHMEGAVKYHIVDVLTNIDQKHLLTEEREKLRLIALIHDSFKYRVDDSRLSVGTNHHASIARRFAERYISDPALLDIIEAHDEVYHCWRLGHYKGRWQRAEEHIDQLMERLGDAFSLYVHFFFADSNTNSKNPEPMNWFRDFLQRKGYSMSQRSS</sequence>
<evidence type="ECO:0000313" key="2">
    <source>
        <dbReference type="Proteomes" id="UP000322530"/>
    </source>
</evidence>
<name>A0A5A5T5Z1_9CHLR</name>
<evidence type="ECO:0000313" key="1">
    <source>
        <dbReference type="EMBL" id="GCF06616.1"/>
    </source>
</evidence>
<dbReference type="RefSeq" id="WP_149399355.1">
    <property type="nucleotide sequence ID" value="NZ_BIXY01000001.1"/>
</dbReference>
<dbReference type="AlphaFoldDB" id="A0A5A5T5Z1"/>
<dbReference type="OrthoDB" id="158925at2"/>
<keyword evidence="2" id="KW-1185">Reference proteome</keyword>
<comment type="caution">
    <text evidence="1">The sequence shown here is derived from an EMBL/GenBank/DDBJ whole genome shotgun (WGS) entry which is preliminary data.</text>
</comment>